<evidence type="ECO:0000313" key="1">
    <source>
        <dbReference type="EMBL" id="KHD96660.1"/>
    </source>
</evidence>
<dbReference type="AlphaFoldDB" id="A0A0A6VNL6"/>
<accession>A0A0A6VNL6</accession>
<name>A0A0A6VNL6_KOCRO</name>
<keyword evidence="2" id="KW-1185">Reference proteome</keyword>
<dbReference type="OrthoDB" id="5198266at2"/>
<comment type="caution">
    <text evidence="1">The sequence shown here is derived from an EMBL/GenBank/DDBJ whole genome shotgun (WGS) entry which is preliminary data.</text>
</comment>
<organism evidence="1 2">
    <name type="scientific">Kocuria rosea subsp. polaris</name>
    <dbReference type="NCBI Taxonomy" id="136273"/>
    <lineage>
        <taxon>Bacteria</taxon>
        <taxon>Bacillati</taxon>
        <taxon>Actinomycetota</taxon>
        <taxon>Actinomycetes</taxon>
        <taxon>Micrococcales</taxon>
        <taxon>Micrococcaceae</taxon>
        <taxon>Kocuria</taxon>
    </lineage>
</organism>
<dbReference type="EMBL" id="JSUH01000014">
    <property type="protein sequence ID" value="KHD96660.1"/>
    <property type="molecule type" value="Genomic_DNA"/>
</dbReference>
<dbReference type="Proteomes" id="UP000030466">
    <property type="component" value="Unassembled WGS sequence"/>
</dbReference>
<gene>
    <name evidence="1" type="ORF">GY22_14495</name>
</gene>
<sequence length="295" mass="31836">MKTKTTRSELPYKEKATGLDSAKFHDGMVVSAEDLETASQYPVSLLQSVLRSYFGCGVVCGLGLNPVTKLKGEPPWVVRVDRGLAVDCHGFPIELTCPVDLDFDPDPCSPDDLPSPVFIALRRTTSDEDASQPCGCSSDEADESCTRVRDRALVKAFTREQLESLSGGVCGRLEELDTVFKESADTSDKAQPRGAAAVEQATADTDWCSVLQECSCSCNSDWVLLGAVNLKQRVNGTEGDSPQGIVGINADVRRWVKPVDVLCDVARSAGQVSGLVQRIDQLEAKVAQLQNPDPR</sequence>
<evidence type="ECO:0000313" key="2">
    <source>
        <dbReference type="Proteomes" id="UP000030466"/>
    </source>
</evidence>
<protein>
    <submittedName>
        <fullName evidence="1">Uncharacterized protein</fullName>
    </submittedName>
</protein>
<reference evidence="1 2" key="1">
    <citation type="journal article" date="2003" name="Int. J. Syst. Evol. Microbiol.">
        <title>Kocuria polaris sp. nov., an orange-pigmented psychrophilic bacterium isolated from an Antarctic cyanobacterial mat sample.</title>
        <authorList>
            <person name="Reddy G.S."/>
            <person name="Prakash J.S."/>
            <person name="Prabahar V."/>
            <person name="Matsumoto G.I."/>
            <person name="Stackebrandt E."/>
            <person name="Shivaji S."/>
        </authorList>
    </citation>
    <scope>NUCLEOTIDE SEQUENCE [LARGE SCALE GENOMIC DNA]</scope>
    <source>
        <strain evidence="1 2">CMS 76or</strain>
    </source>
</reference>
<dbReference type="RefSeq" id="WP_035929180.1">
    <property type="nucleotide sequence ID" value="NZ_JSUH01000014.1"/>
</dbReference>
<proteinExistence type="predicted"/>